<organism evidence="2 3">
    <name type="scientific">Fulvivirga sediminis</name>
    <dbReference type="NCBI Taxonomy" id="2803949"/>
    <lineage>
        <taxon>Bacteria</taxon>
        <taxon>Pseudomonadati</taxon>
        <taxon>Bacteroidota</taxon>
        <taxon>Cytophagia</taxon>
        <taxon>Cytophagales</taxon>
        <taxon>Fulvivirgaceae</taxon>
        <taxon>Fulvivirga</taxon>
    </lineage>
</organism>
<reference evidence="2" key="1">
    <citation type="submission" date="2021-01" db="EMBL/GenBank/DDBJ databases">
        <title>Fulvivirga kasyanovii gen. nov., sp nov., a novel member of the phylum Bacteroidetes isolated from seawater in a mussel farm.</title>
        <authorList>
            <person name="Zhao L.-H."/>
            <person name="Wang Z.-J."/>
        </authorList>
    </citation>
    <scope>NUCLEOTIDE SEQUENCE</scope>
    <source>
        <strain evidence="2">2943</strain>
    </source>
</reference>
<sequence>MELWNFENIVTRSESSNLILTTHRIRYQYRKKITSLMLDQISGIEVGYESKPVYLLIAILCGGAGGIAAMGQYADASIPLFFVALLTLVIYLNSRKHSITVSSASTKIIFFTSGINQEGIRHIVNQIEHTRAKLIKAL</sequence>
<dbReference type="Proteomes" id="UP000659388">
    <property type="component" value="Unassembled WGS sequence"/>
</dbReference>
<evidence type="ECO:0000313" key="3">
    <source>
        <dbReference type="Proteomes" id="UP000659388"/>
    </source>
</evidence>
<name>A0A937F6Q1_9BACT</name>
<keyword evidence="1" id="KW-1133">Transmembrane helix</keyword>
<gene>
    <name evidence="2" type="ORF">JL102_14635</name>
</gene>
<dbReference type="RefSeq" id="WP_202245157.1">
    <property type="nucleotide sequence ID" value="NZ_JAESIY010000007.1"/>
</dbReference>
<keyword evidence="3" id="KW-1185">Reference proteome</keyword>
<keyword evidence="1" id="KW-0812">Transmembrane</keyword>
<dbReference type="EMBL" id="JAESIY010000007">
    <property type="protein sequence ID" value="MBL3657381.1"/>
    <property type="molecule type" value="Genomic_DNA"/>
</dbReference>
<dbReference type="AlphaFoldDB" id="A0A937F6Q1"/>
<keyword evidence="1" id="KW-0472">Membrane</keyword>
<evidence type="ECO:0000313" key="2">
    <source>
        <dbReference type="EMBL" id="MBL3657381.1"/>
    </source>
</evidence>
<feature type="transmembrane region" description="Helical" evidence="1">
    <location>
        <begin position="76"/>
        <end position="93"/>
    </location>
</feature>
<evidence type="ECO:0000256" key="1">
    <source>
        <dbReference type="SAM" id="Phobius"/>
    </source>
</evidence>
<feature type="transmembrane region" description="Helical" evidence="1">
    <location>
        <begin position="53"/>
        <end position="70"/>
    </location>
</feature>
<comment type="caution">
    <text evidence="2">The sequence shown here is derived from an EMBL/GenBank/DDBJ whole genome shotgun (WGS) entry which is preliminary data.</text>
</comment>
<accession>A0A937F6Q1</accession>
<proteinExistence type="predicted"/>
<protein>
    <submittedName>
        <fullName evidence="2">Uncharacterized protein</fullName>
    </submittedName>
</protein>